<comment type="caution">
    <text evidence="1">The sequence shown here is derived from an EMBL/GenBank/DDBJ whole genome shotgun (WGS) entry which is preliminary data.</text>
</comment>
<organism evidence="1 2">
    <name type="scientific">Prevotella heparinolytica</name>
    <dbReference type="NCBI Taxonomy" id="28113"/>
    <lineage>
        <taxon>Bacteria</taxon>
        <taxon>Pseudomonadati</taxon>
        <taxon>Bacteroidota</taxon>
        <taxon>Bacteroidia</taxon>
        <taxon>Bacteroidales</taxon>
        <taxon>Bacteroidaceae</taxon>
        <taxon>Bacteroides</taxon>
    </lineage>
</organism>
<protein>
    <submittedName>
        <fullName evidence="1">Uncharacterized protein</fullName>
    </submittedName>
</protein>
<sequence length="67" mass="8014">MTLKEQNRRYKLHYNLRKKGNKVDARHRTVIRRANVLPEKEEKWCKELICIGYAVGNQLFAPPLHKI</sequence>
<dbReference type="EMBL" id="SLXB01000027">
    <property type="protein sequence ID" value="TCO88124.1"/>
    <property type="molecule type" value="Genomic_DNA"/>
</dbReference>
<proteinExistence type="predicted"/>
<dbReference type="Proteomes" id="UP000295600">
    <property type="component" value="Unassembled WGS sequence"/>
</dbReference>
<dbReference type="AlphaFoldDB" id="A0A4R2LI96"/>
<evidence type="ECO:0000313" key="1">
    <source>
        <dbReference type="EMBL" id="TCO88124.1"/>
    </source>
</evidence>
<evidence type="ECO:0000313" key="2">
    <source>
        <dbReference type="Proteomes" id="UP000295600"/>
    </source>
</evidence>
<gene>
    <name evidence="1" type="ORF">EV202_1277</name>
</gene>
<accession>A0A4R2LI96</accession>
<name>A0A4R2LI96_9BACE</name>
<reference evidence="1 2" key="1">
    <citation type="submission" date="2019-03" db="EMBL/GenBank/DDBJ databases">
        <title>Genomic Encyclopedia of Type Strains, Phase IV (KMG-IV): sequencing the most valuable type-strain genomes for metagenomic binning, comparative biology and taxonomic classification.</title>
        <authorList>
            <person name="Goeker M."/>
        </authorList>
    </citation>
    <scope>NUCLEOTIDE SEQUENCE [LARGE SCALE GENOMIC DNA]</scope>
    <source>
        <strain evidence="1 2">DSM 23917</strain>
    </source>
</reference>